<organism evidence="3 4">
    <name type="scientific">Hymenobacter perfusus</name>
    <dbReference type="NCBI Taxonomy" id="1236770"/>
    <lineage>
        <taxon>Bacteria</taxon>
        <taxon>Pseudomonadati</taxon>
        <taxon>Bacteroidota</taxon>
        <taxon>Cytophagia</taxon>
        <taxon>Cytophagales</taxon>
        <taxon>Hymenobacteraceae</taxon>
        <taxon>Hymenobacter</taxon>
    </lineage>
</organism>
<dbReference type="AlphaFoldDB" id="A0A3R9V1C1"/>
<sequence>MAIPDRLYPEFSINFEACVRLLRPDEDGRQLPPYNGIRWDFSYAQDKPRVSYMWLYPDFFDPITGDSWREMPLPVDEWLHVRVAVILDEARPLHQSKIRAGTSFYYCEGSHIVAEGTVTRITGLFEPRPQP</sequence>
<dbReference type="GO" id="GO:0005525">
    <property type="term" value="F:GTP binding"/>
    <property type="evidence" value="ECO:0007669"/>
    <property type="project" value="UniProtKB-KW"/>
</dbReference>
<comment type="caution">
    <text evidence="3">The sequence shown here is derived from an EMBL/GenBank/DDBJ whole genome shotgun (WGS) entry which is preliminary data.</text>
</comment>
<keyword evidence="4" id="KW-1185">Reference proteome</keyword>
<dbReference type="EMBL" id="RWIU01000002">
    <property type="protein sequence ID" value="RSK44581.1"/>
    <property type="molecule type" value="Genomic_DNA"/>
</dbReference>
<keyword evidence="1" id="KW-0547">Nucleotide-binding</keyword>
<evidence type="ECO:0008006" key="5">
    <source>
        <dbReference type="Google" id="ProtNLM"/>
    </source>
</evidence>
<keyword evidence="2" id="KW-0342">GTP-binding</keyword>
<evidence type="ECO:0000256" key="1">
    <source>
        <dbReference type="ARBA" id="ARBA00022741"/>
    </source>
</evidence>
<protein>
    <recommendedName>
        <fullName evidence="5">Translation elongation factor EFTu/EF1A C-terminal domain-containing protein</fullName>
    </recommendedName>
</protein>
<accession>A0A3R9V1C1</accession>
<dbReference type="SUPFAM" id="SSF50465">
    <property type="entry name" value="EF-Tu/eEF-1alpha/eIF2-gamma C-terminal domain"/>
    <property type="match status" value="1"/>
</dbReference>
<name>A0A3R9V1C1_9BACT</name>
<reference evidence="3 4" key="1">
    <citation type="submission" date="2018-12" db="EMBL/GenBank/DDBJ databases">
        <authorList>
            <person name="Feng G."/>
            <person name="Zhu H."/>
        </authorList>
    </citation>
    <scope>NUCLEOTIDE SEQUENCE [LARGE SCALE GENOMIC DNA]</scope>
    <source>
        <strain evidence="3 4">LMG 26000</strain>
    </source>
</reference>
<dbReference type="OrthoDB" id="8905724at2"/>
<evidence type="ECO:0000256" key="2">
    <source>
        <dbReference type="ARBA" id="ARBA00023134"/>
    </source>
</evidence>
<dbReference type="Proteomes" id="UP000270291">
    <property type="component" value="Unassembled WGS sequence"/>
</dbReference>
<dbReference type="RefSeq" id="WP_125436735.1">
    <property type="nucleotide sequence ID" value="NZ_RWIU01000002.1"/>
</dbReference>
<gene>
    <name evidence="3" type="ORF">EI293_08685</name>
</gene>
<dbReference type="Gene3D" id="2.40.30.10">
    <property type="entry name" value="Translation factors"/>
    <property type="match status" value="1"/>
</dbReference>
<evidence type="ECO:0000313" key="3">
    <source>
        <dbReference type="EMBL" id="RSK44581.1"/>
    </source>
</evidence>
<proteinExistence type="predicted"/>
<dbReference type="InterPro" id="IPR009001">
    <property type="entry name" value="Transl_elong_EF1A/Init_IF2_C"/>
</dbReference>
<evidence type="ECO:0000313" key="4">
    <source>
        <dbReference type="Proteomes" id="UP000270291"/>
    </source>
</evidence>